<dbReference type="AlphaFoldDB" id="A0AAW9KB34"/>
<keyword evidence="1" id="KW-0472">Membrane</keyword>
<reference evidence="2" key="1">
    <citation type="submission" date="2019-11" db="EMBL/GenBank/DDBJ databases">
        <title>Characterization of Clostridium perfringens isolates from swine manure treated agricultural soils.</title>
        <authorList>
            <person name="Wushke S.T."/>
        </authorList>
    </citation>
    <scope>NUCLEOTIDE SEQUENCE</scope>
    <source>
        <strain evidence="2">X62</strain>
    </source>
</reference>
<dbReference type="Proteomes" id="UP001288944">
    <property type="component" value="Unassembled WGS sequence"/>
</dbReference>
<protein>
    <submittedName>
        <fullName evidence="2">Uncharacterized protein</fullName>
    </submittedName>
</protein>
<keyword evidence="1" id="KW-0812">Transmembrane</keyword>
<feature type="transmembrane region" description="Helical" evidence="1">
    <location>
        <begin position="7"/>
        <end position="24"/>
    </location>
</feature>
<comment type="caution">
    <text evidence="2">The sequence shown here is derived from an EMBL/GenBank/DDBJ whole genome shotgun (WGS) entry which is preliminary data.</text>
</comment>
<feature type="non-terminal residue" evidence="2">
    <location>
        <position position="79"/>
    </location>
</feature>
<proteinExistence type="predicted"/>
<evidence type="ECO:0000313" key="2">
    <source>
        <dbReference type="EMBL" id="MDZ7542921.1"/>
    </source>
</evidence>
<evidence type="ECO:0000256" key="1">
    <source>
        <dbReference type="SAM" id="Phobius"/>
    </source>
</evidence>
<organism evidence="2 3">
    <name type="scientific">Clostridium perfringens</name>
    <dbReference type="NCBI Taxonomy" id="1502"/>
    <lineage>
        <taxon>Bacteria</taxon>
        <taxon>Bacillati</taxon>
        <taxon>Bacillota</taxon>
        <taxon>Clostridia</taxon>
        <taxon>Eubacteriales</taxon>
        <taxon>Clostridiaceae</taxon>
        <taxon>Clostridium</taxon>
    </lineage>
</organism>
<feature type="transmembrane region" description="Helical" evidence="1">
    <location>
        <begin position="36"/>
        <end position="55"/>
    </location>
</feature>
<dbReference type="EMBL" id="WNUR01000619">
    <property type="protein sequence ID" value="MDZ7542921.1"/>
    <property type="molecule type" value="Genomic_DNA"/>
</dbReference>
<accession>A0AAW9KB34</accession>
<sequence length="79" mass="9492">MKNKFTELYLFSLLILTMGFFEIIFNYSKTNNMKEFYFGIIKLLIGVGFLVFAITSHIKFNTNKKQLEREMSKEYDERD</sequence>
<gene>
    <name evidence="2" type="ORF">GNF83_17385</name>
</gene>
<keyword evidence="1" id="KW-1133">Transmembrane helix</keyword>
<name>A0AAW9KB34_CLOPF</name>
<evidence type="ECO:0000313" key="3">
    <source>
        <dbReference type="Proteomes" id="UP001288944"/>
    </source>
</evidence>